<dbReference type="Proteomes" id="UP000823388">
    <property type="component" value="Chromosome 9N"/>
</dbReference>
<feature type="region of interest" description="Disordered" evidence="1">
    <location>
        <begin position="117"/>
        <end position="147"/>
    </location>
</feature>
<feature type="region of interest" description="Disordered" evidence="1">
    <location>
        <begin position="360"/>
        <end position="386"/>
    </location>
</feature>
<accession>A0A8T0MK11</accession>
<dbReference type="AlphaFoldDB" id="A0A8T0MK11"/>
<name>A0A8T0MK11_PANVG</name>
<dbReference type="EMBL" id="CM029054">
    <property type="protein sequence ID" value="KAG2537325.1"/>
    <property type="molecule type" value="Genomic_DNA"/>
</dbReference>
<evidence type="ECO:0000313" key="3">
    <source>
        <dbReference type="Proteomes" id="UP000823388"/>
    </source>
</evidence>
<evidence type="ECO:0000256" key="1">
    <source>
        <dbReference type="SAM" id="MobiDB-lite"/>
    </source>
</evidence>
<reference evidence="2" key="1">
    <citation type="submission" date="2020-05" db="EMBL/GenBank/DDBJ databases">
        <title>WGS assembly of Panicum virgatum.</title>
        <authorList>
            <person name="Lovell J.T."/>
            <person name="Jenkins J."/>
            <person name="Shu S."/>
            <person name="Juenger T.E."/>
            <person name="Schmutz J."/>
        </authorList>
    </citation>
    <scope>NUCLEOTIDE SEQUENCE</scope>
    <source>
        <strain evidence="2">AP13</strain>
    </source>
</reference>
<comment type="caution">
    <text evidence="2">The sequence shown here is derived from an EMBL/GenBank/DDBJ whole genome shotgun (WGS) entry which is preliminary data.</text>
</comment>
<feature type="region of interest" description="Disordered" evidence="1">
    <location>
        <begin position="314"/>
        <end position="343"/>
    </location>
</feature>
<proteinExistence type="predicted"/>
<sequence length="503" mass="52810">MMILGIAARSASASASANRQAVAGKPSTGLLYSLVPLVGAKPAPLPQPPLPLLLLSSTRALASLSAALDEKNTRCSTDCSAATPPARSFGKERMGDWNGNGILQYWFADPAARESVGSTSTRAAGTSGGEDGIGSTSTSASEGSPIRDRVNRCQNERRNAWLSALVADEPRVRLAGLQPAPRHGGAETYGNWDAGSSASRSALEVPRVRANPGQNAPRSVPVADEPLFRPAGLQHGVVFGGSNPRHGLPGQAQDSGTRPQLQIGASVGASVQQLQLQITCMEELLAAAGIRPVGERGGAAGAGGRPAAQLGLLGLQWPPPQVHPHDQRAPRPQQHPQLAPPVDASEQQLRLQLRRMAEALGDAGFRPRPVRERGGAAGGRPAAQLGLPGLQRPPQAQPVPHAGNAQLGLLGLQRPPQAQPVPHAGNAQFGFPGLIQRPPRAPVRLHYQPVVFGPGPDHELDDGWCPACGDYPARPLLQPRRHDCVCVVCRYVDRIVCPVCAFW</sequence>
<evidence type="ECO:0000313" key="2">
    <source>
        <dbReference type="EMBL" id="KAG2537325.1"/>
    </source>
</evidence>
<gene>
    <name evidence="2" type="ORF">PVAP13_9NG262800</name>
</gene>
<protein>
    <submittedName>
        <fullName evidence="2">Uncharacterized protein</fullName>
    </submittedName>
</protein>
<keyword evidence="3" id="KW-1185">Reference proteome</keyword>
<organism evidence="2 3">
    <name type="scientific">Panicum virgatum</name>
    <name type="common">Blackwell switchgrass</name>
    <dbReference type="NCBI Taxonomy" id="38727"/>
    <lineage>
        <taxon>Eukaryota</taxon>
        <taxon>Viridiplantae</taxon>
        <taxon>Streptophyta</taxon>
        <taxon>Embryophyta</taxon>
        <taxon>Tracheophyta</taxon>
        <taxon>Spermatophyta</taxon>
        <taxon>Magnoliopsida</taxon>
        <taxon>Liliopsida</taxon>
        <taxon>Poales</taxon>
        <taxon>Poaceae</taxon>
        <taxon>PACMAD clade</taxon>
        <taxon>Panicoideae</taxon>
        <taxon>Panicodae</taxon>
        <taxon>Paniceae</taxon>
        <taxon>Panicinae</taxon>
        <taxon>Panicum</taxon>
        <taxon>Panicum sect. Hiantes</taxon>
    </lineage>
</organism>